<evidence type="ECO:0000256" key="1">
    <source>
        <dbReference type="SAM" id="Phobius"/>
    </source>
</evidence>
<comment type="caution">
    <text evidence="2">The sequence shown here is derived from an EMBL/GenBank/DDBJ whole genome shotgun (WGS) entry which is preliminary data.</text>
</comment>
<keyword evidence="1" id="KW-0472">Membrane</keyword>
<accession>A0A2H0TPR7</accession>
<protein>
    <submittedName>
        <fullName evidence="2">Uncharacterized protein</fullName>
    </submittedName>
</protein>
<keyword evidence="1" id="KW-1133">Transmembrane helix</keyword>
<evidence type="ECO:0000313" key="3">
    <source>
        <dbReference type="Proteomes" id="UP000230154"/>
    </source>
</evidence>
<feature type="transmembrane region" description="Helical" evidence="1">
    <location>
        <begin position="35"/>
        <end position="52"/>
    </location>
</feature>
<name>A0A2H0TPR7_9BACT</name>
<dbReference type="AlphaFoldDB" id="A0A2H0TPR7"/>
<proteinExistence type="predicted"/>
<gene>
    <name evidence="2" type="ORF">COU35_04175</name>
</gene>
<evidence type="ECO:0000313" key="2">
    <source>
        <dbReference type="EMBL" id="PIR74134.1"/>
    </source>
</evidence>
<organism evidence="2 3">
    <name type="scientific">Candidatus Magasanikbacteria bacterium CG10_big_fil_rev_8_21_14_0_10_47_10</name>
    <dbReference type="NCBI Taxonomy" id="1974652"/>
    <lineage>
        <taxon>Bacteria</taxon>
        <taxon>Candidatus Magasanikiibacteriota</taxon>
    </lineage>
</organism>
<feature type="transmembrane region" description="Helical" evidence="1">
    <location>
        <begin position="58"/>
        <end position="78"/>
    </location>
</feature>
<sequence length="90" mass="10475">MTSLEKLEMDIQELKARNARVEASKAWETSTARKILIMVLTYLVVVIFFESARIPRPWVNAVVPALAYMLSTLSVPIARRAWLHRRRHTR</sequence>
<reference evidence="3" key="1">
    <citation type="submission" date="2017-09" db="EMBL/GenBank/DDBJ databases">
        <title>Depth-based differentiation of microbial function through sediment-hosted aquifers and enrichment of novel symbionts in the deep terrestrial subsurface.</title>
        <authorList>
            <person name="Probst A.J."/>
            <person name="Ladd B."/>
            <person name="Jarett J.K."/>
            <person name="Geller-Mcgrath D.E."/>
            <person name="Sieber C.M.K."/>
            <person name="Emerson J.B."/>
            <person name="Anantharaman K."/>
            <person name="Thomas B.C."/>
            <person name="Malmstrom R."/>
            <person name="Stieglmeier M."/>
            <person name="Klingl A."/>
            <person name="Woyke T."/>
            <person name="Ryan C.M."/>
            <person name="Banfield J.F."/>
        </authorList>
    </citation>
    <scope>NUCLEOTIDE SEQUENCE [LARGE SCALE GENOMIC DNA]</scope>
</reference>
<dbReference type="Proteomes" id="UP000230154">
    <property type="component" value="Unassembled WGS sequence"/>
</dbReference>
<dbReference type="EMBL" id="PFCB01000029">
    <property type="protein sequence ID" value="PIR74134.1"/>
    <property type="molecule type" value="Genomic_DNA"/>
</dbReference>
<keyword evidence="1" id="KW-0812">Transmembrane</keyword>